<evidence type="ECO:0000256" key="5">
    <source>
        <dbReference type="ARBA" id="ARBA00022840"/>
    </source>
</evidence>
<evidence type="ECO:0000256" key="1">
    <source>
        <dbReference type="ARBA" id="ARBA00004413"/>
    </source>
</evidence>
<evidence type="ECO:0000256" key="3">
    <source>
        <dbReference type="ARBA" id="ARBA00022475"/>
    </source>
</evidence>
<dbReference type="InterPro" id="IPR005894">
    <property type="entry name" value="DrrA"/>
</dbReference>
<keyword evidence="4" id="KW-0547">Nucleotide-binding</keyword>
<dbReference type="NCBIfam" id="TIGR01188">
    <property type="entry name" value="drrA"/>
    <property type="match status" value="1"/>
</dbReference>
<proteinExistence type="inferred from homology"/>
<evidence type="ECO:0000259" key="10">
    <source>
        <dbReference type="PROSITE" id="PS50893"/>
    </source>
</evidence>
<evidence type="ECO:0000256" key="9">
    <source>
        <dbReference type="ARBA" id="ARBA00049985"/>
    </source>
</evidence>
<keyword evidence="5 11" id="KW-0067">ATP-binding</keyword>
<dbReference type="PROSITE" id="PS00211">
    <property type="entry name" value="ABC_TRANSPORTER_1"/>
    <property type="match status" value="1"/>
</dbReference>
<evidence type="ECO:0000256" key="2">
    <source>
        <dbReference type="ARBA" id="ARBA00022448"/>
    </source>
</evidence>
<dbReference type="SMART" id="SM00382">
    <property type="entry name" value="AAA"/>
    <property type="match status" value="1"/>
</dbReference>
<feature type="domain" description="ABC transporter" evidence="10">
    <location>
        <begin position="20"/>
        <end position="250"/>
    </location>
</feature>
<keyword evidence="12" id="KW-1185">Reference proteome</keyword>
<reference evidence="12" key="1">
    <citation type="journal article" date="2019" name="Int. J. Syst. Evol. Microbiol.">
        <title>The Global Catalogue of Microorganisms (GCM) 10K type strain sequencing project: providing services to taxonomists for standard genome sequencing and annotation.</title>
        <authorList>
            <consortium name="The Broad Institute Genomics Platform"/>
            <consortium name="The Broad Institute Genome Sequencing Center for Infectious Disease"/>
            <person name="Wu L."/>
            <person name="Ma J."/>
        </authorList>
    </citation>
    <scope>NUCLEOTIDE SEQUENCE [LARGE SCALE GENOMIC DNA]</scope>
    <source>
        <strain evidence="12">JCM 16902</strain>
    </source>
</reference>
<dbReference type="Gene3D" id="3.40.50.300">
    <property type="entry name" value="P-loop containing nucleotide triphosphate hydrolases"/>
    <property type="match status" value="1"/>
</dbReference>
<protein>
    <submittedName>
        <fullName evidence="11">Daunorubicin resistance protein DrrA family ABC transporter ATP-binding protein</fullName>
    </submittedName>
</protein>
<name>A0ABP6ZCT9_9ACTN</name>
<keyword evidence="6" id="KW-1278">Translocase</keyword>
<dbReference type="PANTHER" id="PTHR42711:SF19">
    <property type="entry name" value="DOXORUBICIN RESISTANCE ATP-BINDING PROTEIN DRRA"/>
    <property type="match status" value="1"/>
</dbReference>
<keyword evidence="2" id="KW-0813">Transport</keyword>
<dbReference type="Proteomes" id="UP001501074">
    <property type="component" value="Unassembled WGS sequence"/>
</dbReference>
<sequence length="331" mass="35634">MTVPPVPSAPRTGRPGELAIDVRNLCKKFGDHTVLDGIDLAVPRGTVFALLGPNGAGKTTTVNILSTLLAPDSGTVRIAGHDLAAEPARVRAAIGVTGQFAAIDDLLTGSENLVLMGRLHHLDRAETRRRSETLLAQFGLTEVGGKLPTTYSGGMRRRLDLAMGLMGRPDVVFLDEPTTGLDPRSRREMWDVVRELVAGGVTVLLTTQYLEEADQLADRIALLDGGRIVAQGTEAELKRLIPGGRITLRFADAQALGRAELLLDHTAARPEELSLDVVGPADVPQVRSLLNLLDSERIPVDDIVLHTPDLDDVFLALTGRPQNDRKQEASR</sequence>
<evidence type="ECO:0000256" key="8">
    <source>
        <dbReference type="ARBA" id="ARBA00023251"/>
    </source>
</evidence>
<dbReference type="SUPFAM" id="SSF52540">
    <property type="entry name" value="P-loop containing nucleoside triphosphate hydrolases"/>
    <property type="match status" value="1"/>
</dbReference>
<evidence type="ECO:0000256" key="7">
    <source>
        <dbReference type="ARBA" id="ARBA00023136"/>
    </source>
</evidence>
<evidence type="ECO:0000313" key="11">
    <source>
        <dbReference type="EMBL" id="GAA3605605.1"/>
    </source>
</evidence>
<dbReference type="Pfam" id="PF00005">
    <property type="entry name" value="ABC_tran"/>
    <property type="match status" value="1"/>
</dbReference>
<dbReference type="GO" id="GO:0005524">
    <property type="term" value="F:ATP binding"/>
    <property type="evidence" value="ECO:0007669"/>
    <property type="project" value="UniProtKB-KW"/>
</dbReference>
<keyword evidence="3" id="KW-1003">Cell membrane</keyword>
<dbReference type="InterPro" id="IPR003593">
    <property type="entry name" value="AAA+_ATPase"/>
</dbReference>
<comment type="similarity">
    <text evidence="9">Belongs to the ABC transporter superfamily. Drug exporter-1 (DrugE1) (TC 3.A.1.105) family.</text>
</comment>
<dbReference type="PANTHER" id="PTHR42711">
    <property type="entry name" value="ABC TRANSPORTER ATP-BINDING PROTEIN"/>
    <property type="match status" value="1"/>
</dbReference>
<evidence type="ECO:0000313" key="12">
    <source>
        <dbReference type="Proteomes" id="UP001501074"/>
    </source>
</evidence>
<dbReference type="PROSITE" id="PS50893">
    <property type="entry name" value="ABC_TRANSPORTER_2"/>
    <property type="match status" value="1"/>
</dbReference>
<dbReference type="RefSeq" id="WP_231483155.1">
    <property type="nucleotide sequence ID" value="NZ_BAAAZO010000003.1"/>
</dbReference>
<keyword evidence="8" id="KW-0046">Antibiotic resistance</keyword>
<dbReference type="InterPro" id="IPR017871">
    <property type="entry name" value="ABC_transporter-like_CS"/>
</dbReference>
<evidence type="ECO:0000256" key="4">
    <source>
        <dbReference type="ARBA" id="ARBA00022741"/>
    </source>
</evidence>
<comment type="caution">
    <text evidence="11">The sequence shown here is derived from an EMBL/GenBank/DDBJ whole genome shotgun (WGS) entry which is preliminary data.</text>
</comment>
<evidence type="ECO:0000256" key="6">
    <source>
        <dbReference type="ARBA" id="ARBA00022967"/>
    </source>
</evidence>
<dbReference type="InterPro" id="IPR027417">
    <property type="entry name" value="P-loop_NTPase"/>
</dbReference>
<keyword evidence="7" id="KW-0472">Membrane</keyword>
<dbReference type="InterPro" id="IPR003439">
    <property type="entry name" value="ABC_transporter-like_ATP-bd"/>
</dbReference>
<dbReference type="EMBL" id="BAAAZO010000003">
    <property type="protein sequence ID" value="GAA3605605.1"/>
    <property type="molecule type" value="Genomic_DNA"/>
</dbReference>
<accession>A0ABP6ZCT9</accession>
<comment type="subcellular location">
    <subcellularLocation>
        <location evidence="1">Cell membrane</location>
        <topology evidence="1">Peripheral membrane protein</topology>
        <orientation evidence="1">Cytoplasmic side</orientation>
    </subcellularLocation>
</comment>
<dbReference type="InterPro" id="IPR050763">
    <property type="entry name" value="ABC_transporter_ATP-binding"/>
</dbReference>
<gene>
    <name evidence="11" type="ORF">GCM10022223_21700</name>
</gene>
<organism evidence="11 12">
    <name type="scientific">Kineosporia mesophila</name>
    <dbReference type="NCBI Taxonomy" id="566012"/>
    <lineage>
        <taxon>Bacteria</taxon>
        <taxon>Bacillati</taxon>
        <taxon>Actinomycetota</taxon>
        <taxon>Actinomycetes</taxon>
        <taxon>Kineosporiales</taxon>
        <taxon>Kineosporiaceae</taxon>
        <taxon>Kineosporia</taxon>
    </lineage>
</organism>